<dbReference type="HOGENOM" id="CLU_2282761_0_0_1"/>
<dbReference type="PANTHER" id="PTHR34290">
    <property type="entry name" value="SI:CH73-390P7.2"/>
    <property type="match status" value="1"/>
</dbReference>
<dbReference type="KEGG" id="ehx:EMIHUDRAFT_425004"/>
<dbReference type="InterPro" id="IPR007263">
    <property type="entry name" value="DCC1-like"/>
</dbReference>
<proteinExistence type="predicted"/>
<dbReference type="AlphaFoldDB" id="A0A0D3INL8"/>
<dbReference type="RefSeq" id="XP_005765282.1">
    <property type="nucleotide sequence ID" value="XM_005765225.1"/>
</dbReference>
<name>A0A0D3INL8_EMIH1</name>
<evidence type="ECO:0000313" key="2">
    <source>
        <dbReference type="EnsemblProtists" id="EOD12853"/>
    </source>
</evidence>
<organism evidence="2 3">
    <name type="scientific">Emiliania huxleyi (strain CCMP1516)</name>
    <dbReference type="NCBI Taxonomy" id="280463"/>
    <lineage>
        <taxon>Eukaryota</taxon>
        <taxon>Haptista</taxon>
        <taxon>Haptophyta</taxon>
        <taxon>Prymnesiophyceae</taxon>
        <taxon>Isochrysidales</taxon>
        <taxon>Noelaerhabdaceae</taxon>
        <taxon>Emiliania</taxon>
    </lineage>
</organism>
<dbReference type="GO" id="GO:0015035">
    <property type="term" value="F:protein-disulfide reductase activity"/>
    <property type="evidence" value="ECO:0007669"/>
    <property type="project" value="InterPro"/>
</dbReference>
<feature type="transmembrane region" description="Helical" evidence="1">
    <location>
        <begin position="29"/>
        <end position="52"/>
    </location>
</feature>
<sequence length="102" mass="11087">MRHIHVIGPGAAVSSGADAVLSAYEAVGLGWLVAVLRLPIISLLIRAVYAFVSKHRYTLSRLLPGFLTRRLFGAVNSLHQMDSAAQGFGCDDEEECELPYDD</sequence>
<evidence type="ECO:0000256" key="1">
    <source>
        <dbReference type="SAM" id="Phobius"/>
    </source>
</evidence>
<dbReference type="Pfam" id="PF04134">
    <property type="entry name" value="DCC1-like"/>
    <property type="match status" value="1"/>
</dbReference>
<accession>A0A0D3INL8</accession>
<dbReference type="KEGG" id="ehx:EMIHUDRAFT_422092"/>
<dbReference type="EnsemblProtists" id="EOD16599">
    <property type="protein sequence ID" value="EOD16599"/>
    <property type="gene ID" value="EMIHUDRAFT_425004"/>
</dbReference>
<dbReference type="PaxDb" id="2903-EOD12853"/>
<dbReference type="GeneID" id="17262743"/>
<reference evidence="3" key="1">
    <citation type="journal article" date="2013" name="Nature">
        <title>Pan genome of the phytoplankton Emiliania underpins its global distribution.</title>
        <authorList>
            <person name="Read B.A."/>
            <person name="Kegel J."/>
            <person name="Klute M.J."/>
            <person name="Kuo A."/>
            <person name="Lefebvre S.C."/>
            <person name="Maumus F."/>
            <person name="Mayer C."/>
            <person name="Miller J."/>
            <person name="Monier A."/>
            <person name="Salamov A."/>
            <person name="Young J."/>
            <person name="Aguilar M."/>
            <person name="Claverie J.M."/>
            <person name="Frickenhaus S."/>
            <person name="Gonzalez K."/>
            <person name="Herman E.K."/>
            <person name="Lin Y.C."/>
            <person name="Napier J."/>
            <person name="Ogata H."/>
            <person name="Sarno A.F."/>
            <person name="Shmutz J."/>
            <person name="Schroeder D."/>
            <person name="de Vargas C."/>
            <person name="Verret F."/>
            <person name="von Dassow P."/>
            <person name="Valentin K."/>
            <person name="Van de Peer Y."/>
            <person name="Wheeler G."/>
            <person name="Dacks J.B."/>
            <person name="Delwiche C.F."/>
            <person name="Dyhrman S.T."/>
            <person name="Glockner G."/>
            <person name="John U."/>
            <person name="Richards T."/>
            <person name="Worden A.Z."/>
            <person name="Zhang X."/>
            <person name="Grigoriev I.V."/>
            <person name="Allen A.E."/>
            <person name="Bidle K."/>
            <person name="Borodovsky M."/>
            <person name="Bowler C."/>
            <person name="Brownlee C."/>
            <person name="Cock J.M."/>
            <person name="Elias M."/>
            <person name="Gladyshev V.N."/>
            <person name="Groth M."/>
            <person name="Guda C."/>
            <person name="Hadaegh A."/>
            <person name="Iglesias-Rodriguez M.D."/>
            <person name="Jenkins J."/>
            <person name="Jones B.M."/>
            <person name="Lawson T."/>
            <person name="Leese F."/>
            <person name="Lindquist E."/>
            <person name="Lobanov A."/>
            <person name="Lomsadze A."/>
            <person name="Malik S.B."/>
            <person name="Marsh M.E."/>
            <person name="Mackinder L."/>
            <person name="Mock T."/>
            <person name="Mueller-Roeber B."/>
            <person name="Pagarete A."/>
            <person name="Parker M."/>
            <person name="Probert I."/>
            <person name="Quesneville H."/>
            <person name="Raines C."/>
            <person name="Rensing S.A."/>
            <person name="Riano-Pachon D.M."/>
            <person name="Richier S."/>
            <person name="Rokitta S."/>
            <person name="Shiraiwa Y."/>
            <person name="Soanes D.M."/>
            <person name="van der Giezen M."/>
            <person name="Wahlund T.M."/>
            <person name="Williams B."/>
            <person name="Wilson W."/>
            <person name="Wolfe G."/>
            <person name="Wurch L.L."/>
        </authorList>
    </citation>
    <scope>NUCLEOTIDE SEQUENCE</scope>
</reference>
<dbReference type="InterPro" id="IPR044691">
    <property type="entry name" value="DCC1_Trx"/>
</dbReference>
<reference evidence="2" key="2">
    <citation type="submission" date="2024-10" db="UniProtKB">
        <authorList>
            <consortium name="EnsemblProtists"/>
        </authorList>
    </citation>
    <scope>IDENTIFICATION</scope>
</reference>
<protein>
    <submittedName>
        <fullName evidence="2">Uncharacterized protein</fullName>
    </submittedName>
</protein>
<keyword evidence="1" id="KW-1133">Transmembrane helix</keyword>
<evidence type="ECO:0000313" key="3">
    <source>
        <dbReference type="Proteomes" id="UP000013827"/>
    </source>
</evidence>
<dbReference type="PANTHER" id="PTHR34290:SF2">
    <property type="entry name" value="OS04G0668800 PROTEIN"/>
    <property type="match status" value="1"/>
</dbReference>
<dbReference type="Proteomes" id="UP000013827">
    <property type="component" value="Unassembled WGS sequence"/>
</dbReference>
<dbReference type="GeneID" id="17259006"/>
<dbReference type="RefSeq" id="XP_005769028.1">
    <property type="nucleotide sequence ID" value="XM_005768971.1"/>
</dbReference>
<keyword evidence="1" id="KW-0472">Membrane</keyword>
<keyword evidence="3" id="KW-1185">Reference proteome</keyword>
<keyword evidence="1" id="KW-0812">Transmembrane</keyword>
<dbReference type="EnsemblProtists" id="EOD12853">
    <property type="protein sequence ID" value="EOD12853"/>
    <property type="gene ID" value="EMIHUDRAFT_422092"/>
</dbReference>